<feature type="compositionally biased region" description="Polar residues" evidence="1">
    <location>
        <begin position="118"/>
        <end position="128"/>
    </location>
</feature>
<evidence type="ECO:0000313" key="3">
    <source>
        <dbReference type="Proteomes" id="UP001341840"/>
    </source>
</evidence>
<accession>A0ABU6XAW0</accession>
<evidence type="ECO:0000313" key="2">
    <source>
        <dbReference type="EMBL" id="MED6194516.1"/>
    </source>
</evidence>
<proteinExistence type="predicted"/>
<feature type="region of interest" description="Disordered" evidence="1">
    <location>
        <begin position="108"/>
        <end position="135"/>
    </location>
</feature>
<reference evidence="2 3" key="1">
    <citation type="journal article" date="2023" name="Plants (Basel)">
        <title>Bridging the Gap: Combining Genomics and Transcriptomics Approaches to Understand Stylosanthes scabra, an Orphan Legume from the Brazilian Caatinga.</title>
        <authorList>
            <person name="Ferreira-Neto J.R.C."/>
            <person name="da Silva M.D."/>
            <person name="Binneck E."/>
            <person name="de Melo N.F."/>
            <person name="da Silva R.H."/>
            <person name="de Melo A.L.T.M."/>
            <person name="Pandolfi V."/>
            <person name="Bustamante F.O."/>
            <person name="Brasileiro-Vidal A.C."/>
            <person name="Benko-Iseppon A.M."/>
        </authorList>
    </citation>
    <scope>NUCLEOTIDE SEQUENCE [LARGE SCALE GENOMIC DNA]</scope>
    <source>
        <tissue evidence="2">Leaves</tissue>
    </source>
</reference>
<feature type="compositionally biased region" description="Basic and acidic residues" evidence="1">
    <location>
        <begin position="108"/>
        <end position="117"/>
    </location>
</feature>
<gene>
    <name evidence="2" type="ORF">PIB30_029425</name>
</gene>
<dbReference type="EMBL" id="JASCZI010211568">
    <property type="protein sequence ID" value="MED6194516.1"/>
    <property type="molecule type" value="Genomic_DNA"/>
</dbReference>
<protein>
    <submittedName>
        <fullName evidence="2">Uncharacterized protein</fullName>
    </submittedName>
</protein>
<evidence type="ECO:0000256" key="1">
    <source>
        <dbReference type="SAM" id="MobiDB-lite"/>
    </source>
</evidence>
<sequence length="135" mass="14803">MARTNTQGHELMRRFTSRTRRLLRDKPKYGSLTVKCRGSLADPKRPCSLARTCSIMVPQRIVLCAGNVVVSNHINNTIPTKAEPKELILMDSAKTMVVVEMAGEAAAAEKSESKLRVETNSIKSSSTGRIEDGTT</sequence>
<keyword evidence="3" id="KW-1185">Reference proteome</keyword>
<dbReference type="Proteomes" id="UP001341840">
    <property type="component" value="Unassembled WGS sequence"/>
</dbReference>
<name>A0ABU6XAW0_9FABA</name>
<comment type="caution">
    <text evidence="2">The sequence shown here is derived from an EMBL/GenBank/DDBJ whole genome shotgun (WGS) entry which is preliminary data.</text>
</comment>
<organism evidence="2 3">
    <name type="scientific">Stylosanthes scabra</name>
    <dbReference type="NCBI Taxonomy" id="79078"/>
    <lineage>
        <taxon>Eukaryota</taxon>
        <taxon>Viridiplantae</taxon>
        <taxon>Streptophyta</taxon>
        <taxon>Embryophyta</taxon>
        <taxon>Tracheophyta</taxon>
        <taxon>Spermatophyta</taxon>
        <taxon>Magnoliopsida</taxon>
        <taxon>eudicotyledons</taxon>
        <taxon>Gunneridae</taxon>
        <taxon>Pentapetalae</taxon>
        <taxon>rosids</taxon>
        <taxon>fabids</taxon>
        <taxon>Fabales</taxon>
        <taxon>Fabaceae</taxon>
        <taxon>Papilionoideae</taxon>
        <taxon>50 kb inversion clade</taxon>
        <taxon>dalbergioids sensu lato</taxon>
        <taxon>Dalbergieae</taxon>
        <taxon>Pterocarpus clade</taxon>
        <taxon>Stylosanthes</taxon>
    </lineage>
</organism>